<dbReference type="AlphaFoldDB" id="A0AAD9MFU0"/>
<sequence>MPGLLSLLGLLAAPVTALFLSSGADAGLPPSSRRWGGPCESSWGCTNKALPVADMQPLQAKLLAKTGGTIGKYAKAAAVADDASSFVYVCNYVQGVEGNVLATELSLTRDMLDANCGVGQSGWVWLCTRNKTYGFEKSGEDYCGNM</sequence>
<keyword evidence="3" id="KW-1185">Reference proteome</keyword>
<protein>
    <submittedName>
        <fullName evidence="2">Uncharacterized protein</fullName>
    </submittedName>
</protein>
<dbReference type="EMBL" id="JAQQPM010000007">
    <property type="protein sequence ID" value="KAK2073410.1"/>
    <property type="molecule type" value="Genomic_DNA"/>
</dbReference>
<reference evidence="2" key="1">
    <citation type="journal article" date="2023" name="Mol. Plant Microbe Interact.">
        <title>Elucidating the Obligate Nature and Biological Capacity of an Invasive Fungal Corn Pathogen.</title>
        <authorList>
            <person name="MacCready J.S."/>
            <person name="Roggenkamp E.M."/>
            <person name="Gdanetz K."/>
            <person name="Chilvers M.I."/>
        </authorList>
    </citation>
    <scope>NUCLEOTIDE SEQUENCE</scope>
    <source>
        <strain evidence="2">PM02</strain>
    </source>
</reference>
<comment type="caution">
    <text evidence="2">The sequence shown here is derived from an EMBL/GenBank/DDBJ whole genome shotgun (WGS) entry which is preliminary data.</text>
</comment>
<evidence type="ECO:0000313" key="2">
    <source>
        <dbReference type="EMBL" id="KAK2073410.1"/>
    </source>
</evidence>
<dbReference type="Proteomes" id="UP001217918">
    <property type="component" value="Unassembled WGS sequence"/>
</dbReference>
<evidence type="ECO:0000256" key="1">
    <source>
        <dbReference type="SAM" id="SignalP"/>
    </source>
</evidence>
<gene>
    <name evidence="2" type="ORF">P8C59_007697</name>
</gene>
<proteinExistence type="predicted"/>
<evidence type="ECO:0000313" key="3">
    <source>
        <dbReference type="Proteomes" id="UP001217918"/>
    </source>
</evidence>
<name>A0AAD9MFU0_9PEZI</name>
<accession>A0AAD9MFU0</accession>
<keyword evidence="1" id="KW-0732">Signal</keyword>
<feature type="chain" id="PRO_5042010728" evidence="1">
    <location>
        <begin position="18"/>
        <end position="146"/>
    </location>
</feature>
<organism evidence="2 3">
    <name type="scientific">Phyllachora maydis</name>
    <dbReference type="NCBI Taxonomy" id="1825666"/>
    <lineage>
        <taxon>Eukaryota</taxon>
        <taxon>Fungi</taxon>
        <taxon>Dikarya</taxon>
        <taxon>Ascomycota</taxon>
        <taxon>Pezizomycotina</taxon>
        <taxon>Sordariomycetes</taxon>
        <taxon>Sordariomycetidae</taxon>
        <taxon>Phyllachorales</taxon>
        <taxon>Phyllachoraceae</taxon>
        <taxon>Phyllachora</taxon>
    </lineage>
</organism>
<feature type="signal peptide" evidence="1">
    <location>
        <begin position="1"/>
        <end position="17"/>
    </location>
</feature>